<protein>
    <submittedName>
        <fullName evidence="1">Uncharacterized protein</fullName>
    </submittedName>
</protein>
<dbReference type="GeneID" id="19526916"/>
<keyword evidence="2" id="KW-1185">Reference proteome</keyword>
<sequence length="86" mass="10064">MKHNVEYHTKDTSLGHVMAITVDTTLKQIINFIGDYNKFSGVFHTYDLVELFSKNNVVYIYLNKDNGYYFFITDLDALPEIEYGEK</sequence>
<evidence type="ECO:0000313" key="2">
    <source>
        <dbReference type="Proteomes" id="UP000019789"/>
    </source>
</evidence>
<name>X4Y7T6_9CAUD</name>
<dbReference type="RefSeq" id="YP_009035101.1">
    <property type="nucleotide sequence ID" value="NC_024203.1"/>
</dbReference>
<organism evidence="1 2">
    <name type="scientific">Lactococcus phage P092</name>
    <dbReference type="NCBI Taxonomy" id="1476887"/>
    <lineage>
        <taxon>Viruses</taxon>
        <taxon>Duplodnaviria</taxon>
        <taxon>Heunggongvirae</taxon>
        <taxon>Uroviricota</taxon>
        <taxon>Caudoviricetes</taxon>
        <taxon>Nevevirus</taxon>
        <taxon>Nevevirus P092</taxon>
    </lineage>
</organism>
<gene>
    <name evidence="1" type="ORF">P092_0040</name>
</gene>
<dbReference type="Proteomes" id="UP000019789">
    <property type="component" value="Segment"/>
</dbReference>
<reference evidence="1 2" key="1">
    <citation type="submission" date="2014-02" db="EMBL/GenBank/DDBJ databases">
        <title>Complete genome sequences of four novel Lactococcus lactis phages distantly related to the rare 1706 phage species.</title>
        <authorList>
            <person name="Kot W."/>
            <person name="Neve H."/>
            <person name="Vogensen F.K."/>
            <person name="Heller K.J."/>
            <person name="Hansen L.H."/>
        </authorList>
    </citation>
    <scope>NUCLEOTIDE SEQUENCE [LARGE SCALE GENOMIC DNA]</scope>
</reference>
<proteinExistence type="predicted"/>
<evidence type="ECO:0000313" key="1">
    <source>
        <dbReference type="EMBL" id="AHV83081.1"/>
    </source>
</evidence>
<dbReference type="KEGG" id="vg:19526916"/>
<dbReference type="EMBL" id="KJ489011">
    <property type="protein sequence ID" value="AHV83081.1"/>
    <property type="molecule type" value="Genomic_DNA"/>
</dbReference>
<accession>X4Y7T6</accession>